<dbReference type="InterPro" id="IPR055170">
    <property type="entry name" value="GFO_IDH_MocA-like_dom"/>
</dbReference>
<evidence type="ECO:0000259" key="1">
    <source>
        <dbReference type="Pfam" id="PF01408"/>
    </source>
</evidence>
<feature type="domain" description="GFO/IDH/MocA-like oxidoreductase" evidence="2">
    <location>
        <begin position="170"/>
        <end position="292"/>
    </location>
</feature>
<reference evidence="3 5" key="2">
    <citation type="submission" date="2019-08" db="EMBL/GenBank/DDBJ databases">
        <title>In-depth cultivation of the pig gut microbiome towards novel bacterial diversity and tailored functional studies.</title>
        <authorList>
            <person name="Wylensek D."/>
            <person name="Hitch T.C.A."/>
            <person name="Clavel T."/>
        </authorList>
    </citation>
    <scope>NUCLEOTIDE SEQUENCE [LARGE SCALE GENOMIC DNA]</scope>
    <source>
        <strain evidence="3 5">WCA3-601-WT-6J</strain>
    </source>
</reference>
<reference evidence="4 6" key="1">
    <citation type="journal article" date="2019" name="Nat. Med.">
        <title>A library of human gut bacterial isolates paired with longitudinal multiomics data enables mechanistic microbiome research.</title>
        <authorList>
            <person name="Poyet M."/>
            <person name="Groussin M."/>
            <person name="Gibbons S.M."/>
            <person name="Avila-Pacheco J."/>
            <person name="Jiang X."/>
            <person name="Kearney S.M."/>
            <person name="Perrotta A.R."/>
            <person name="Berdy B."/>
            <person name="Zhao S."/>
            <person name="Lieberman T.D."/>
            <person name="Swanson P.K."/>
            <person name="Smith M."/>
            <person name="Roesemann S."/>
            <person name="Alexander J.E."/>
            <person name="Rich S.A."/>
            <person name="Livny J."/>
            <person name="Vlamakis H."/>
            <person name="Clish C."/>
            <person name="Bullock K."/>
            <person name="Deik A."/>
            <person name="Scott J."/>
            <person name="Pierce K.A."/>
            <person name="Xavier R.J."/>
            <person name="Alm E.J."/>
        </authorList>
    </citation>
    <scope>NUCLEOTIDE SEQUENCE [LARGE SCALE GENOMIC DNA]</scope>
    <source>
        <strain evidence="4 6">BIOML-A7</strain>
    </source>
</reference>
<dbReference type="SUPFAM" id="SSF51735">
    <property type="entry name" value="NAD(P)-binding Rossmann-fold domains"/>
    <property type="match status" value="1"/>
</dbReference>
<accession>A0A6I2U3D8</accession>
<dbReference type="EMBL" id="VUNJ01000008">
    <property type="protein sequence ID" value="MST92102.1"/>
    <property type="molecule type" value="Genomic_DNA"/>
</dbReference>
<comment type="caution">
    <text evidence="3">The sequence shown here is derived from an EMBL/GenBank/DDBJ whole genome shotgun (WGS) entry which is preliminary data.</text>
</comment>
<dbReference type="PANTHER" id="PTHR43249">
    <property type="entry name" value="UDP-N-ACETYL-2-AMINO-2-DEOXY-D-GLUCURONATE OXIDASE"/>
    <property type="match status" value="1"/>
</dbReference>
<dbReference type="Pfam" id="PF01408">
    <property type="entry name" value="GFO_IDH_MocA"/>
    <property type="match status" value="1"/>
</dbReference>
<dbReference type="Proteomes" id="UP000449193">
    <property type="component" value="Unassembled WGS sequence"/>
</dbReference>
<evidence type="ECO:0000259" key="2">
    <source>
        <dbReference type="Pfam" id="PF22725"/>
    </source>
</evidence>
<proteinExistence type="predicted"/>
<dbReference type="Pfam" id="PF22725">
    <property type="entry name" value="GFO_IDH_MocA_C3"/>
    <property type="match status" value="1"/>
</dbReference>
<dbReference type="Proteomes" id="UP000431913">
    <property type="component" value="Unassembled WGS sequence"/>
</dbReference>
<organism evidence="3 5">
    <name type="scientific">Ruthenibacterium lactatiformans</name>
    <dbReference type="NCBI Taxonomy" id="1550024"/>
    <lineage>
        <taxon>Bacteria</taxon>
        <taxon>Bacillati</taxon>
        <taxon>Bacillota</taxon>
        <taxon>Clostridia</taxon>
        <taxon>Eubacteriales</taxon>
        <taxon>Oscillospiraceae</taxon>
        <taxon>Ruthenibacterium</taxon>
    </lineage>
</organism>
<evidence type="ECO:0000313" key="3">
    <source>
        <dbReference type="EMBL" id="MST92102.1"/>
    </source>
</evidence>
<evidence type="ECO:0000313" key="5">
    <source>
        <dbReference type="Proteomes" id="UP000431913"/>
    </source>
</evidence>
<dbReference type="Gene3D" id="3.40.50.720">
    <property type="entry name" value="NAD(P)-binding Rossmann-like Domain"/>
    <property type="match status" value="1"/>
</dbReference>
<feature type="domain" description="Gfo/Idh/MocA-like oxidoreductase N-terminal" evidence="1">
    <location>
        <begin position="39"/>
        <end position="157"/>
    </location>
</feature>
<dbReference type="InterPro" id="IPR036291">
    <property type="entry name" value="NAD(P)-bd_dom_sf"/>
</dbReference>
<dbReference type="InterPro" id="IPR052515">
    <property type="entry name" value="Gfo/Idh/MocA_Oxidoreductase"/>
</dbReference>
<dbReference type="InterPro" id="IPR000683">
    <property type="entry name" value="Gfo/Idh/MocA-like_OxRdtase_N"/>
</dbReference>
<gene>
    <name evidence="3" type="ORF">FYJ76_09160</name>
    <name evidence="4" type="ORF">GMD52_05195</name>
</gene>
<dbReference type="AlphaFoldDB" id="A0A6I2U3D8"/>
<sequence>MTICQLYGMICKSLLSKREYHQIRTPCDLHGEKERFESMNFAIIGCGVIAFTHAKALEALRGEGCVLYGACDIIPEKADAYAAEHGVPHVYYDYHDVLADPAVDIVCVCVPSGTHGEVCKAAAEAGKAIVCEKPMEITPEKIADVIGVVERTHAKMQCIFQRRMMPVAIAVKQAVAEGRFGRICLAGADLKYYRDQAYYNSAGWRGTWEQDGGGALMNQGVHGIDLILWMLGDEVSTLYGRAETLARDIPVEDTAAAVLNMKHGGICVIQGCTTAYPGFSSTFYIHGEKGTVVFNDEGILEWKFLDEADAPQRPDMGERVGGAGDPTKIGNYGHICLLRDIAQAVRDGRSPAIPPQEAALAVRVICSIYESTRTGRPIVF</sequence>
<evidence type="ECO:0000313" key="6">
    <source>
        <dbReference type="Proteomes" id="UP000449193"/>
    </source>
</evidence>
<dbReference type="SUPFAM" id="SSF55347">
    <property type="entry name" value="Glyceraldehyde-3-phosphate dehydrogenase-like, C-terminal domain"/>
    <property type="match status" value="1"/>
</dbReference>
<dbReference type="Gene3D" id="3.30.360.10">
    <property type="entry name" value="Dihydrodipicolinate Reductase, domain 2"/>
    <property type="match status" value="1"/>
</dbReference>
<dbReference type="EMBL" id="WMZR01000005">
    <property type="protein sequence ID" value="MTS50937.1"/>
    <property type="molecule type" value="Genomic_DNA"/>
</dbReference>
<dbReference type="GO" id="GO:0000166">
    <property type="term" value="F:nucleotide binding"/>
    <property type="evidence" value="ECO:0007669"/>
    <property type="project" value="InterPro"/>
</dbReference>
<evidence type="ECO:0000313" key="4">
    <source>
        <dbReference type="EMBL" id="MTS50937.1"/>
    </source>
</evidence>
<protein>
    <submittedName>
        <fullName evidence="3">Gfo/Idh/MocA family oxidoreductase</fullName>
    </submittedName>
</protein>
<name>A0A6I2U3D8_9FIRM</name>
<dbReference type="PANTHER" id="PTHR43249:SF1">
    <property type="entry name" value="D-GLUCOSIDE 3-DEHYDROGENASE"/>
    <property type="match status" value="1"/>
</dbReference>